<evidence type="ECO:0000313" key="2">
    <source>
        <dbReference type="Proteomes" id="UP000321121"/>
    </source>
</evidence>
<comment type="caution">
    <text evidence="1">The sequence shown here is derived from an EMBL/GenBank/DDBJ whole genome shotgun (WGS) entry which is preliminary data.</text>
</comment>
<evidence type="ECO:0000313" key="1">
    <source>
        <dbReference type="EMBL" id="GEK72713.1"/>
    </source>
</evidence>
<dbReference type="RefSeq" id="WP_160174895.1">
    <property type="nucleotide sequence ID" value="NZ_BJUS01000010.1"/>
</dbReference>
<organism evidence="1 2">
    <name type="scientific">Halomonas halophila</name>
    <dbReference type="NCBI Taxonomy" id="29573"/>
    <lineage>
        <taxon>Bacteria</taxon>
        <taxon>Pseudomonadati</taxon>
        <taxon>Pseudomonadota</taxon>
        <taxon>Gammaproteobacteria</taxon>
        <taxon>Oceanospirillales</taxon>
        <taxon>Halomonadaceae</taxon>
        <taxon>Halomonas</taxon>
    </lineage>
</organism>
<dbReference type="EMBL" id="BJUS01000010">
    <property type="protein sequence ID" value="GEK72713.1"/>
    <property type="molecule type" value="Genomic_DNA"/>
</dbReference>
<reference evidence="1 2" key="1">
    <citation type="submission" date="2019-07" db="EMBL/GenBank/DDBJ databases">
        <title>Whole genome shotgun sequence of Halomonas halophila NBRC 102604.</title>
        <authorList>
            <person name="Hosoyama A."/>
            <person name="Uohara A."/>
            <person name="Ohji S."/>
            <person name="Ichikawa N."/>
        </authorList>
    </citation>
    <scope>NUCLEOTIDE SEQUENCE [LARGE SCALE GENOMIC DNA]</scope>
    <source>
        <strain evidence="1 2">NBRC 102604</strain>
    </source>
</reference>
<name>A0ABQ0U2E3_9GAMM</name>
<accession>A0ABQ0U2E3</accession>
<protein>
    <submittedName>
        <fullName evidence="1">Uncharacterized protein</fullName>
    </submittedName>
</protein>
<sequence length="48" mass="5216">MTPSLSLIPRRPMTAFPAAMARGHETVVGDAYYWQGYWFSAGVPAAVS</sequence>
<keyword evidence="2" id="KW-1185">Reference proteome</keyword>
<dbReference type="Proteomes" id="UP000321121">
    <property type="component" value="Unassembled WGS sequence"/>
</dbReference>
<gene>
    <name evidence="1" type="ORF">HHA04nite_12570</name>
</gene>
<proteinExistence type="predicted"/>